<reference evidence="2" key="1">
    <citation type="journal article" date="2019" name="Int. J. Syst. Evol. Microbiol.">
        <title>The Global Catalogue of Microorganisms (GCM) 10K type strain sequencing project: providing services to taxonomists for standard genome sequencing and annotation.</title>
        <authorList>
            <consortium name="The Broad Institute Genomics Platform"/>
            <consortium name="The Broad Institute Genome Sequencing Center for Infectious Disease"/>
            <person name="Wu L."/>
            <person name="Ma J."/>
        </authorList>
    </citation>
    <scope>NUCLEOTIDE SEQUENCE [LARGE SCALE GENOMIC DNA]</scope>
    <source>
        <strain evidence="2">JCM 11650</strain>
    </source>
</reference>
<dbReference type="InterPro" id="IPR027417">
    <property type="entry name" value="P-loop_NTPase"/>
</dbReference>
<gene>
    <name evidence="1" type="ORF">ACFSDA_02830</name>
</gene>
<protein>
    <submittedName>
        <fullName evidence="1">AAA family ATPase</fullName>
    </submittedName>
</protein>
<accession>A0ABW4PV40</accession>
<dbReference type="SUPFAM" id="SSF52540">
    <property type="entry name" value="P-loop containing nucleoside triphosphate hydrolases"/>
    <property type="match status" value="1"/>
</dbReference>
<sequence length="178" mass="18858">MSAGPGHGTGRALLITGAVGVGKTTTADAVGDELEERGIPGAVLDVDALRRAWPAPPGDRFHAALTLRALTALSAIHLEAGAQVLVAAEVIEERSARDAYEQAMGLPLTVVRIRTPRELVRERLRERHALDPEGLAWHRDRFDELTAILDAAAVEDVSVEQVGSPRETARAVLAAAGL</sequence>
<dbReference type="EMBL" id="JBHUFL010000002">
    <property type="protein sequence ID" value="MFD1834000.1"/>
    <property type="molecule type" value="Genomic_DNA"/>
</dbReference>
<organism evidence="1 2">
    <name type="scientific">Brachybacterium rhamnosum</name>
    <dbReference type="NCBI Taxonomy" id="173361"/>
    <lineage>
        <taxon>Bacteria</taxon>
        <taxon>Bacillati</taxon>
        <taxon>Actinomycetota</taxon>
        <taxon>Actinomycetes</taxon>
        <taxon>Micrococcales</taxon>
        <taxon>Dermabacteraceae</taxon>
        <taxon>Brachybacterium</taxon>
    </lineage>
</organism>
<name>A0ABW4PV40_9MICO</name>
<dbReference type="Proteomes" id="UP001597280">
    <property type="component" value="Unassembled WGS sequence"/>
</dbReference>
<proteinExistence type="predicted"/>
<evidence type="ECO:0000313" key="1">
    <source>
        <dbReference type="EMBL" id="MFD1834000.1"/>
    </source>
</evidence>
<evidence type="ECO:0000313" key="2">
    <source>
        <dbReference type="Proteomes" id="UP001597280"/>
    </source>
</evidence>
<dbReference type="Pfam" id="PF13671">
    <property type="entry name" value="AAA_33"/>
    <property type="match status" value="1"/>
</dbReference>
<dbReference type="RefSeq" id="WP_137768906.1">
    <property type="nucleotide sequence ID" value="NZ_BAAAIS010000002.1"/>
</dbReference>
<keyword evidence="2" id="KW-1185">Reference proteome</keyword>
<comment type="caution">
    <text evidence="1">The sequence shown here is derived from an EMBL/GenBank/DDBJ whole genome shotgun (WGS) entry which is preliminary data.</text>
</comment>
<dbReference type="Gene3D" id="3.40.50.300">
    <property type="entry name" value="P-loop containing nucleotide triphosphate hydrolases"/>
    <property type="match status" value="1"/>
</dbReference>